<comment type="caution">
    <text evidence="2">The sequence shown here is derived from an EMBL/GenBank/DDBJ whole genome shotgun (WGS) entry which is preliminary data.</text>
</comment>
<name>A0ABP6GTK0_9ACTN</name>
<evidence type="ECO:0000313" key="2">
    <source>
        <dbReference type="EMBL" id="GAA2728307.1"/>
    </source>
</evidence>
<gene>
    <name evidence="2" type="ORF">GCM10010439_36210</name>
</gene>
<evidence type="ECO:0000313" key="3">
    <source>
        <dbReference type="Proteomes" id="UP001501842"/>
    </source>
</evidence>
<dbReference type="Proteomes" id="UP001501842">
    <property type="component" value="Unassembled WGS sequence"/>
</dbReference>
<accession>A0ABP6GTK0</accession>
<proteinExistence type="predicted"/>
<dbReference type="EMBL" id="BAAATZ010000013">
    <property type="protein sequence ID" value="GAA2728307.1"/>
    <property type="molecule type" value="Genomic_DNA"/>
</dbReference>
<feature type="region of interest" description="Disordered" evidence="1">
    <location>
        <begin position="1"/>
        <end position="23"/>
    </location>
</feature>
<keyword evidence="3" id="KW-1185">Reference proteome</keyword>
<sequence length="65" mass="7087">MPGAIQRSLISKSETPSEGAGFEDASVRLDAVREEALHRLPDQAARPLPDEDLGNGVLVAWYARR</sequence>
<protein>
    <submittedName>
        <fullName evidence="2">Uncharacterized protein</fullName>
    </submittedName>
</protein>
<organism evidence="2 3">
    <name type="scientific">Actinocorallia aurantiaca</name>
    <dbReference type="NCBI Taxonomy" id="46204"/>
    <lineage>
        <taxon>Bacteria</taxon>
        <taxon>Bacillati</taxon>
        <taxon>Actinomycetota</taxon>
        <taxon>Actinomycetes</taxon>
        <taxon>Streptosporangiales</taxon>
        <taxon>Thermomonosporaceae</taxon>
        <taxon>Actinocorallia</taxon>
    </lineage>
</organism>
<evidence type="ECO:0000256" key="1">
    <source>
        <dbReference type="SAM" id="MobiDB-lite"/>
    </source>
</evidence>
<reference evidence="3" key="1">
    <citation type="journal article" date="2019" name="Int. J. Syst. Evol. Microbiol.">
        <title>The Global Catalogue of Microorganisms (GCM) 10K type strain sequencing project: providing services to taxonomists for standard genome sequencing and annotation.</title>
        <authorList>
            <consortium name="The Broad Institute Genomics Platform"/>
            <consortium name="The Broad Institute Genome Sequencing Center for Infectious Disease"/>
            <person name="Wu L."/>
            <person name="Ma J."/>
        </authorList>
    </citation>
    <scope>NUCLEOTIDE SEQUENCE [LARGE SCALE GENOMIC DNA]</scope>
    <source>
        <strain evidence="3">JCM 8201</strain>
    </source>
</reference>